<protein>
    <submittedName>
        <fullName evidence="3">FkbM family methyltransferase</fullName>
    </submittedName>
</protein>
<sequence length="287" mass="31037">MRSLAIYHGQPSKHRRARQLYQEFLGPGEVGFDIGAHVGGRVRTWRRLGARVVAVEPQPDCLRILRLLFGRDRGVVIVPEAIGARSGRASLALSTTHPTVSTMSQDWIESVTTDESFSRVRWDRSVEVAVTTLDDLVAVHGTPAFCKIDVEGFELDVLRGLSRPLPALSFEYLPPAHDAALAVLDLVERLGAMAGGYRYNYSPVETMRYASDEWLDAAGLIRLLDRFRPAGRSGDVYARLNTDEHTTSAGWAGDPASRAAEPQGPAGDPASPAAEPQGPAGGVTPEG</sequence>
<dbReference type="InterPro" id="IPR052514">
    <property type="entry name" value="SAM-dependent_MTase"/>
</dbReference>
<dbReference type="GO" id="GO:0032259">
    <property type="term" value="P:methylation"/>
    <property type="evidence" value="ECO:0007669"/>
    <property type="project" value="UniProtKB-KW"/>
</dbReference>
<dbReference type="InterPro" id="IPR029063">
    <property type="entry name" value="SAM-dependent_MTases_sf"/>
</dbReference>
<dbReference type="NCBIfam" id="TIGR01444">
    <property type="entry name" value="fkbM_fam"/>
    <property type="match status" value="1"/>
</dbReference>
<evidence type="ECO:0000313" key="4">
    <source>
        <dbReference type="Proteomes" id="UP001332243"/>
    </source>
</evidence>
<accession>A0ABU7RYN2</accession>
<evidence type="ECO:0000259" key="2">
    <source>
        <dbReference type="Pfam" id="PF05050"/>
    </source>
</evidence>
<organism evidence="3 4">
    <name type="scientific">Plantactinospora sonchi</name>
    <dbReference type="NCBI Taxonomy" id="1544735"/>
    <lineage>
        <taxon>Bacteria</taxon>
        <taxon>Bacillati</taxon>
        <taxon>Actinomycetota</taxon>
        <taxon>Actinomycetes</taxon>
        <taxon>Micromonosporales</taxon>
        <taxon>Micromonosporaceae</taxon>
        <taxon>Plantactinospora</taxon>
    </lineage>
</organism>
<dbReference type="EMBL" id="JAZGQK010000021">
    <property type="protein sequence ID" value="MEE6261629.1"/>
    <property type="molecule type" value="Genomic_DNA"/>
</dbReference>
<reference evidence="3 4" key="1">
    <citation type="submission" date="2024-01" db="EMBL/GenBank/DDBJ databases">
        <title>Genome insights into Plantactinospora sonchi sp. nov.</title>
        <authorList>
            <person name="Wang L."/>
        </authorList>
    </citation>
    <scope>NUCLEOTIDE SEQUENCE [LARGE SCALE GENOMIC DNA]</scope>
    <source>
        <strain evidence="3 4">NEAU-QY2</strain>
    </source>
</reference>
<evidence type="ECO:0000256" key="1">
    <source>
        <dbReference type="SAM" id="MobiDB-lite"/>
    </source>
</evidence>
<keyword evidence="3" id="KW-0808">Transferase</keyword>
<dbReference type="SUPFAM" id="SSF53335">
    <property type="entry name" value="S-adenosyl-L-methionine-dependent methyltransferases"/>
    <property type="match status" value="1"/>
</dbReference>
<dbReference type="Gene3D" id="3.40.50.150">
    <property type="entry name" value="Vaccinia Virus protein VP39"/>
    <property type="match status" value="1"/>
</dbReference>
<keyword evidence="4" id="KW-1185">Reference proteome</keyword>
<name>A0ABU7RYN2_9ACTN</name>
<dbReference type="PANTHER" id="PTHR34203:SF15">
    <property type="entry name" value="SLL1173 PROTEIN"/>
    <property type="match status" value="1"/>
</dbReference>
<dbReference type="PANTHER" id="PTHR34203">
    <property type="entry name" value="METHYLTRANSFERASE, FKBM FAMILY PROTEIN"/>
    <property type="match status" value="1"/>
</dbReference>
<dbReference type="InterPro" id="IPR006342">
    <property type="entry name" value="FkbM_mtfrase"/>
</dbReference>
<keyword evidence="3" id="KW-0489">Methyltransferase</keyword>
<feature type="domain" description="Methyltransferase FkbM" evidence="2">
    <location>
        <begin position="33"/>
        <end position="167"/>
    </location>
</feature>
<feature type="region of interest" description="Disordered" evidence="1">
    <location>
        <begin position="238"/>
        <end position="287"/>
    </location>
</feature>
<dbReference type="Proteomes" id="UP001332243">
    <property type="component" value="Unassembled WGS sequence"/>
</dbReference>
<proteinExistence type="predicted"/>
<dbReference type="RefSeq" id="WP_331216707.1">
    <property type="nucleotide sequence ID" value="NZ_JAZGQK010000021.1"/>
</dbReference>
<gene>
    <name evidence="3" type="ORF">V1633_24405</name>
</gene>
<evidence type="ECO:0000313" key="3">
    <source>
        <dbReference type="EMBL" id="MEE6261629.1"/>
    </source>
</evidence>
<comment type="caution">
    <text evidence="3">The sequence shown here is derived from an EMBL/GenBank/DDBJ whole genome shotgun (WGS) entry which is preliminary data.</text>
</comment>
<dbReference type="Pfam" id="PF05050">
    <property type="entry name" value="Methyltransf_21"/>
    <property type="match status" value="1"/>
</dbReference>
<dbReference type="GO" id="GO:0008168">
    <property type="term" value="F:methyltransferase activity"/>
    <property type="evidence" value="ECO:0007669"/>
    <property type="project" value="UniProtKB-KW"/>
</dbReference>